<organism evidence="2 3">
    <name type="scientific">Blautia difficilis</name>
    <dbReference type="NCBI Taxonomy" id="2763027"/>
    <lineage>
        <taxon>Bacteria</taxon>
        <taxon>Bacillati</taxon>
        <taxon>Bacillota</taxon>
        <taxon>Clostridia</taxon>
        <taxon>Lachnospirales</taxon>
        <taxon>Lachnospiraceae</taxon>
        <taxon>Blautia</taxon>
    </lineage>
</organism>
<sequence>MDKQSIFRRESLDRVESPEQLDAYIKVSHPKVWLIMAALLVAVISVIVWSVVGSLPQTMTVKGVTVGGNVINCYECVENANTNLIGCKANITLPDGRNISGKVEAVSQNPYSQEEIRAEISEDWLADNVLDGNYSYEVRVIAEEDIPSNMLATVIITTAEMKPIQFILN</sequence>
<evidence type="ECO:0000313" key="3">
    <source>
        <dbReference type="Proteomes" id="UP000649826"/>
    </source>
</evidence>
<proteinExistence type="predicted"/>
<dbReference type="EMBL" id="JACOQG010000025">
    <property type="protein sequence ID" value="MBC5780599.1"/>
    <property type="molecule type" value="Genomic_DNA"/>
</dbReference>
<gene>
    <name evidence="2" type="ORF">H8Z82_13260</name>
</gene>
<keyword evidence="1" id="KW-1133">Transmembrane helix</keyword>
<keyword evidence="3" id="KW-1185">Reference proteome</keyword>
<accession>A0ABR7IKQ0</accession>
<protein>
    <recommendedName>
        <fullName evidence="4">NHLM bacteriocin system secretion protein</fullName>
    </recommendedName>
</protein>
<feature type="transmembrane region" description="Helical" evidence="1">
    <location>
        <begin position="32"/>
        <end position="52"/>
    </location>
</feature>
<evidence type="ECO:0000313" key="2">
    <source>
        <dbReference type="EMBL" id="MBC5780599.1"/>
    </source>
</evidence>
<name>A0ABR7IKQ0_9FIRM</name>
<dbReference type="Proteomes" id="UP000649826">
    <property type="component" value="Unassembled WGS sequence"/>
</dbReference>
<keyword evidence="1" id="KW-0472">Membrane</keyword>
<evidence type="ECO:0000256" key="1">
    <source>
        <dbReference type="SAM" id="Phobius"/>
    </source>
</evidence>
<reference evidence="2 3" key="1">
    <citation type="submission" date="2020-08" db="EMBL/GenBank/DDBJ databases">
        <title>Genome public.</title>
        <authorList>
            <person name="Liu C."/>
            <person name="Sun Q."/>
        </authorList>
    </citation>
    <scope>NUCLEOTIDE SEQUENCE [LARGE SCALE GENOMIC DNA]</scope>
    <source>
        <strain evidence="2 3">M29</strain>
    </source>
</reference>
<dbReference type="RefSeq" id="WP_117676031.1">
    <property type="nucleotide sequence ID" value="NZ_JACOQG010000025.1"/>
</dbReference>
<evidence type="ECO:0008006" key="4">
    <source>
        <dbReference type="Google" id="ProtNLM"/>
    </source>
</evidence>
<keyword evidence="1" id="KW-0812">Transmembrane</keyword>
<comment type="caution">
    <text evidence="2">The sequence shown here is derived from an EMBL/GenBank/DDBJ whole genome shotgun (WGS) entry which is preliminary data.</text>
</comment>